<sequence length="567" mass="62825">MKPGIESSNFDLCIIGSGPAGIITALEYARLNPFENVLLVEYGLGNLAENSLDNSIKINNDINHHPPAECTNKGLGGTSATWGGRCVMYDEIDFIDRPILNGGCTWDGAIFKDIKTYIPIAARYFECGNPNFNITSTSQLTKRTIAEGFKQGVVTDDTLERYSMPTRFGQRYHADIESQKNLTLLQGYEARSFSEPDKDGKISFLTIRQVGTGQLVKISACKFVLTAGAQESTRILLRNTQIFNKLKATPGTLGKYYQGHLSGKIATVKFYGDPDKTDYSFGRDSDGTYFRRRFQFSTNFLKDNNLLNTAIWLDNPLYFDPKHRSGAMSFMYMAMITPILGKRLAPPAIAHSITKGKVYKVATHLGNILKDLPGSLLKPAAIFYKRYCVSRKLPGIFLFSPQNTYALHFHAEQIPFEGNCMKLDADGETLVIDYSLTDADVSSVITLHDVLDKWLRNCGCGELQYWFGKEELSSAIKSMSKDGLHQSGTTRIADTPEDGVVDKNLKVWGTENIYVCSSSVFPTSGQANPTFLLGTFAARLARHLTTTKVNENVLNNTKTYSAAALTT</sequence>
<evidence type="ECO:0000313" key="7">
    <source>
        <dbReference type="EMBL" id="GAA3985649.1"/>
    </source>
</evidence>
<gene>
    <name evidence="7" type="ORF">GCM10022210_42330</name>
</gene>
<accession>A0ABP7QNR6</accession>
<keyword evidence="5" id="KW-0560">Oxidoreductase</keyword>
<comment type="caution">
    <text evidence="7">The sequence shown here is derived from an EMBL/GenBank/DDBJ whole genome shotgun (WGS) entry which is preliminary data.</text>
</comment>
<dbReference type="InterPro" id="IPR051473">
    <property type="entry name" value="P2Ox-like"/>
</dbReference>
<comment type="cofactor">
    <cofactor evidence="1">
        <name>FAD</name>
        <dbReference type="ChEBI" id="CHEBI:57692"/>
    </cofactor>
</comment>
<evidence type="ECO:0000256" key="4">
    <source>
        <dbReference type="ARBA" id="ARBA00022827"/>
    </source>
</evidence>
<evidence type="ECO:0000256" key="1">
    <source>
        <dbReference type="ARBA" id="ARBA00001974"/>
    </source>
</evidence>
<dbReference type="PANTHER" id="PTHR42784">
    <property type="entry name" value="PYRANOSE 2-OXIDASE"/>
    <property type="match status" value="1"/>
</dbReference>
<dbReference type="InterPro" id="IPR007867">
    <property type="entry name" value="GMC_OxRtase_C"/>
</dbReference>
<proteinExistence type="inferred from homology"/>
<evidence type="ECO:0000256" key="3">
    <source>
        <dbReference type="ARBA" id="ARBA00022630"/>
    </source>
</evidence>
<dbReference type="SUPFAM" id="SSF51905">
    <property type="entry name" value="FAD/NAD(P)-binding domain"/>
    <property type="match status" value="1"/>
</dbReference>
<dbReference type="EMBL" id="BAAAZC010000029">
    <property type="protein sequence ID" value="GAA3985649.1"/>
    <property type="molecule type" value="Genomic_DNA"/>
</dbReference>
<evidence type="ECO:0000256" key="5">
    <source>
        <dbReference type="ARBA" id="ARBA00023002"/>
    </source>
</evidence>
<dbReference type="Pfam" id="PF05199">
    <property type="entry name" value="GMC_oxred_C"/>
    <property type="match status" value="1"/>
</dbReference>
<evidence type="ECO:0000259" key="6">
    <source>
        <dbReference type="Pfam" id="PF05199"/>
    </source>
</evidence>
<comment type="similarity">
    <text evidence="2">Belongs to the GMC oxidoreductase family.</text>
</comment>
<keyword evidence="8" id="KW-1185">Reference proteome</keyword>
<protein>
    <submittedName>
        <fullName evidence="7">GMC family oxidoreductase</fullName>
    </submittedName>
</protein>
<dbReference type="Gene3D" id="3.50.50.60">
    <property type="entry name" value="FAD/NAD(P)-binding domain"/>
    <property type="match status" value="2"/>
</dbReference>
<dbReference type="PANTHER" id="PTHR42784:SF1">
    <property type="entry name" value="PYRANOSE 2-OXIDASE"/>
    <property type="match status" value="1"/>
</dbReference>
<reference evidence="8" key="1">
    <citation type="journal article" date="2019" name="Int. J. Syst. Evol. Microbiol.">
        <title>The Global Catalogue of Microorganisms (GCM) 10K type strain sequencing project: providing services to taxonomists for standard genome sequencing and annotation.</title>
        <authorList>
            <consortium name="The Broad Institute Genomics Platform"/>
            <consortium name="The Broad Institute Genome Sequencing Center for Infectious Disease"/>
            <person name="Wu L."/>
            <person name="Ma J."/>
        </authorList>
    </citation>
    <scope>NUCLEOTIDE SEQUENCE [LARGE SCALE GENOMIC DNA]</scope>
    <source>
        <strain evidence="8">JCM 16601</strain>
    </source>
</reference>
<keyword evidence="3" id="KW-0285">Flavoprotein</keyword>
<dbReference type="Proteomes" id="UP001500742">
    <property type="component" value="Unassembled WGS sequence"/>
</dbReference>
<feature type="domain" description="Glucose-methanol-choline oxidoreductase C-terminal" evidence="6">
    <location>
        <begin position="469"/>
        <end position="532"/>
    </location>
</feature>
<organism evidence="7 8">
    <name type="scientific">Mucilaginibacter dorajii</name>
    <dbReference type="NCBI Taxonomy" id="692994"/>
    <lineage>
        <taxon>Bacteria</taxon>
        <taxon>Pseudomonadati</taxon>
        <taxon>Bacteroidota</taxon>
        <taxon>Sphingobacteriia</taxon>
        <taxon>Sphingobacteriales</taxon>
        <taxon>Sphingobacteriaceae</taxon>
        <taxon>Mucilaginibacter</taxon>
    </lineage>
</organism>
<dbReference type="InterPro" id="IPR036188">
    <property type="entry name" value="FAD/NAD-bd_sf"/>
</dbReference>
<name>A0ABP7QNR6_9SPHI</name>
<evidence type="ECO:0000313" key="8">
    <source>
        <dbReference type="Proteomes" id="UP001500742"/>
    </source>
</evidence>
<keyword evidence="4" id="KW-0274">FAD</keyword>
<evidence type="ECO:0000256" key="2">
    <source>
        <dbReference type="ARBA" id="ARBA00010790"/>
    </source>
</evidence>
<dbReference type="RefSeq" id="WP_259089251.1">
    <property type="nucleotide sequence ID" value="NZ_BAAAZC010000029.1"/>
</dbReference>